<protein>
    <submittedName>
        <fullName evidence="2">Uncharacterized protein</fullName>
    </submittedName>
</protein>
<proteinExistence type="predicted"/>
<organism evidence="2 3">
    <name type="scientific">Calicophoron daubneyi</name>
    <name type="common">Rumen fluke</name>
    <name type="synonym">Paramphistomum daubneyi</name>
    <dbReference type="NCBI Taxonomy" id="300641"/>
    <lineage>
        <taxon>Eukaryota</taxon>
        <taxon>Metazoa</taxon>
        <taxon>Spiralia</taxon>
        <taxon>Lophotrochozoa</taxon>
        <taxon>Platyhelminthes</taxon>
        <taxon>Trematoda</taxon>
        <taxon>Digenea</taxon>
        <taxon>Plagiorchiida</taxon>
        <taxon>Pronocephalata</taxon>
        <taxon>Paramphistomoidea</taxon>
        <taxon>Paramphistomidae</taxon>
        <taxon>Calicophoron</taxon>
    </lineage>
</organism>
<feature type="compositionally biased region" description="Basic residues" evidence="1">
    <location>
        <begin position="25"/>
        <end position="41"/>
    </location>
</feature>
<sequence>MLKLVPIMKTAPVNTTKASAALSQKNKRSSTYRTKLRRRNLSSHTTPRLSPCPEESSQALVLVTSSVNNSPHRPSRPSSPEPVDIDKLPPSQNILPDGNFVHRPMMPPGPPTSPVPSPPPPMNVEAYPDSSAEDTSVDNYLETCSTKCPPSIPSALRSRLRRRRNAICGSSALGQGLKDFFASYVMSHLTESMTSSLRLDSINESNHLCSSNPVNRSHIPYCSKPPSPLSVDTDSPID</sequence>
<evidence type="ECO:0000313" key="2">
    <source>
        <dbReference type="EMBL" id="CAL5140021.1"/>
    </source>
</evidence>
<comment type="caution">
    <text evidence="2">The sequence shown here is derived from an EMBL/GenBank/DDBJ whole genome shotgun (WGS) entry which is preliminary data.</text>
</comment>
<gene>
    <name evidence="2" type="ORF">CDAUBV1_LOCUS15198</name>
</gene>
<feature type="region of interest" description="Disordered" evidence="1">
    <location>
        <begin position="15"/>
        <end position="89"/>
    </location>
</feature>
<evidence type="ECO:0000313" key="3">
    <source>
        <dbReference type="Proteomes" id="UP001497525"/>
    </source>
</evidence>
<feature type="compositionally biased region" description="Low complexity" evidence="1">
    <location>
        <begin position="65"/>
        <end position="82"/>
    </location>
</feature>
<accession>A0AAV2TVQ1</accession>
<evidence type="ECO:0000256" key="1">
    <source>
        <dbReference type="SAM" id="MobiDB-lite"/>
    </source>
</evidence>
<dbReference type="EMBL" id="CAXLJL010000689">
    <property type="protein sequence ID" value="CAL5140021.1"/>
    <property type="molecule type" value="Genomic_DNA"/>
</dbReference>
<name>A0AAV2TVQ1_CALDB</name>
<feature type="compositionally biased region" description="Polar residues" evidence="1">
    <location>
        <begin position="15"/>
        <end position="24"/>
    </location>
</feature>
<reference evidence="2" key="1">
    <citation type="submission" date="2024-06" db="EMBL/GenBank/DDBJ databases">
        <authorList>
            <person name="Liu X."/>
            <person name="Lenzi L."/>
            <person name="Haldenby T S."/>
            <person name="Uol C."/>
        </authorList>
    </citation>
    <scope>NUCLEOTIDE SEQUENCE</scope>
</reference>
<dbReference type="AlphaFoldDB" id="A0AAV2TVQ1"/>
<dbReference type="Proteomes" id="UP001497525">
    <property type="component" value="Unassembled WGS sequence"/>
</dbReference>